<dbReference type="PANTHER" id="PTHR43434:SF26">
    <property type="entry name" value="PYROPHOSPHATASE PPAX"/>
    <property type="match status" value="1"/>
</dbReference>
<dbReference type="NCBIfam" id="TIGR01509">
    <property type="entry name" value="HAD-SF-IA-v3"/>
    <property type="match status" value="1"/>
</dbReference>
<dbReference type="EMBL" id="JQBK01000003">
    <property type="protein sequence ID" value="KRN88018.1"/>
    <property type="molecule type" value="Genomic_DNA"/>
</dbReference>
<dbReference type="InterPro" id="IPR023214">
    <property type="entry name" value="HAD_sf"/>
</dbReference>
<dbReference type="InterPro" id="IPR023198">
    <property type="entry name" value="PGP-like_dom2"/>
</dbReference>
<dbReference type="GO" id="GO:0005829">
    <property type="term" value="C:cytosol"/>
    <property type="evidence" value="ECO:0007669"/>
    <property type="project" value="TreeGrafter"/>
</dbReference>
<dbReference type="AlphaFoldDB" id="A0A0R2KF59"/>
<dbReference type="GO" id="GO:0008967">
    <property type="term" value="F:phosphoglycolate phosphatase activity"/>
    <property type="evidence" value="ECO:0007669"/>
    <property type="project" value="TreeGrafter"/>
</dbReference>
<sequence length="216" mass="24130">MEFKMETFLFDFDNTLANSGEASIVSVQKVFADAAKPVPTRDMIFSEMGLPIETSFPMWANLDEHDIQLQKMYADFRDYYSAIEDQNTKLFPGIKEVLADLKDAGHSLYVVSSKGSASLERNLDKLAISQYFTDLIGSDLVDNYKPAPDGILKLVDKYQLDKQQAVMIGDAVFDLQMGKRAGVNTAAAGWGAYDIHAIKAERPTYLLDQPQQLLDI</sequence>
<dbReference type="Proteomes" id="UP000051491">
    <property type="component" value="Unassembled WGS sequence"/>
</dbReference>
<comment type="caution">
    <text evidence="1">The sequence shown here is derived from an EMBL/GenBank/DDBJ whole genome shotgun (WGS) entry which is preliminary data.</text>
</comment>
<dbReference type="InterPro" id="IPR036412">
    <property type="entry name" value="HAD-like_sf"/>
</dbReference>
<dbReference type="SFLD" id="SFLDG01129">
    <property type="entry name" value="C1.5:_HAD__Beta-PGM__Phosphata"/>
    <property type="match status" value="1"/>
</dbReference>
<dbReference type="InterPro" id="IPR050155">
    <property type="entry name" value="HAD-like_hydrolase_sf"/>
</dbReference>
<protein>
    <submittedName>
        <fullName evidence="1">Phosphatase</fullName>
    </submittedName>
</protein>
<dbReference type="SFLD" id="SFLDS00003">
    <property type="entry name" value="Haloacid_Dehalogenase"/>
    <property type="match status" value="1"/>
</dbReference>
<dbReference type="STRING" id="89059.LAC1533_0574"/>
<organism evidence="1 2">
    <name type="scientific">Ligilactobacillus acidipiscis</name>
    <dbReference type="NCBI Taxonomy" id="89059"/>
    <lineage>
        <taxon>Bacteria</taxon>
        <taxon>Bacillati</taxon>
        <taxon>Bacillota</taxon>
        <taxon>Bacilli</taxon>
        <taxon>Lactobacillales</taxon>
        <taxon>Lactobacillaceae</taxon>
        <taxon>Ligilactobacillus</taxon>
    </lineage>
</organism>
<dbReference type="Gene3D" id="3.40.50.1000">
    <property type="entry name" value="HAD superfamily/HAD-like"/>
    <property type="match status" value="1"/>
</dbReference>
<gene>
    <name evidence="1" type="ORF">IV43_GL001159</name>
</gene>
<proteinExistence type="predicted"/>
<dbReference type="NCBIfam" id="TIGR01549">
    <property type="entry name" value="HAD-SF-IA-v1"/>
    <property type="match status" value="1"/>
</dbReference>
<dbReference type="SUPFAM" id="SSF56784">
    <property type="entry name" value="HAD-like"/>
    <property type="match status" value="1"/>
</dbReference>
<dbReference type="Gene3D" id="1.10.150.240">
    <property type="entry name" value="Putative phosphatase, domain 2"/>
    <property type="match status" value="1"/>
</dbReference>
<dbReference type="PATRIC" id="fig|89059.3.peg.1256"/>
<dbReference type="PANTHER" id="PTHR43434">
    <property type="entry name" value="PHOSPHOGLYCOLATE PHOSPHATASE"/>
    <property type="match status" value="1"/>
</dbReference>
<dbReference type="InterPro" id="IPR041492">
    <property type="entry name" value="HAD_2"/>
</dbReference>
<dbReference type="FunFam" id="3.40.50.1000:FF:000022">
    <property type="entry name" value="Phosphoglycolate phosphatase"/>
    <property type="match status" value="1"/>
</dbReference>
<dbReference type="SFLD" id="SFLDG01135">
    <property type="entry name" value="C1.5.6:_HAD__Beta-PGM__Phospha"/>
    <property type="match status" value="1"/>
</dbReference>
<dbReference type="InterPro" id="IPR006439">
    <property type="entry name" value="HAD-SF_hydro_IA"/>
</dbReference>
<reference evidence="1 2" key="1">
    <citation type="journal article" date="2015" name="Genome Announc.">
        <title>Expanding the biotechnology potential of lactobacilli through comparative genomics of 213 strains and associated genera.</title>
        <authorList>
            <person name="Sun Z."/>
            <person name="Harris H.M."/>
            <person name="McCann A."/>
            <person name="Guo C."/>
            <person name="Argimon S."/>
            <person name="Zhang W."/>
            <person name="Yang X."/>
            <person name="Jeffery I.B."/>
            <person name="Cooney J.C."/>
            <person name="Kagawa T.F."/>
            <person name="Liu W."/>
            <person name="Song Y."/>
            <person name="Salvetti E."/>
            <person name="Wrobel A."/>
            <person name="Rasinkangas P."/>
            <person name="Parkhill J."/>
            <person name="Rea M.C."/>
            <person name="O'Sullivan O."/>
            <person name="Ritari J."/>
            <person name="Douillard F.P."/>
            <person name="Paul Ross R."/>
            <person name="Yang R."/>
            <person name="Briner A.E."/>
            <person name="Felis G.E."/>
            <person name="de Vos W.M."/>
            <person name="Barrangou R."/>
            <person name="Klaenhammer T.R."/>
            <person name="Caufield P.W."/>
            <person name="Cui Y."/>
            <person name="Zhang H."/>
            <person name="O'Toole P.W."/>
        </authorList>
    </citation>
    <scope>NUCLEOTIDE SEQUENCE [LARGE SCALE GENOMIC DNA]</scope>
    <source>
        <strain evidence="1 2">DSM 15353</strain>
    </source>
</reference>
<evidence type="ECO:0000313" key="2">
    <source>
        <dbReference type="Proteomes" id="UP000051491"/>
    </source>
</evidence>
<name>A0A0R2KF59_9LACO</name>
<dbReference type="Pfam" id="PF13419">
    <property type="entry name" value="HAD_2"/>
    <property type="match status" value="1"/>
</dbReference>
<accession>A0A0R2KF59</accession>
<evidence type="ECO:0000313" key="1">
    <source>
        <dbReference type="EMBL" id="KRN88018.1"/>
    </source>
</evidence>
<dbReference type="GO" id="GO:0006281">
    <property type="term" value="P:DNA repair"/>
    <property type="evidence" value="ECO:0007669"/>
    <property type="project" value="TreeGrafter"/>
</dbReference>